<evidence type="ECO:0000313" key="4">
    <source>
        <dbReference type="Proteomes" id="UP000284651"/>
    </source>
</evidence>
<comment type="caution">
    <text evidence="1">The sequence shown here is derived from an EMBL/GenBank/DDBJ whole genome shotgun (WGS) entry which is preliminary data.</text>
</comment>
<dbReference type="EMBL" id="QRYQ01000036">
    <property type="protein sequence ID" value="RGU89043.1"/>
    <property type="molecule type" value="Genomic_DNA"/>
</dbReference>
<gene>
    <name evidence="2" type="ORF">DWV56_10485</name>
    <name evidence="1" type="ORF">DWW32_12265</name>
</gene>
<dbReference type="Proteomes" id="UP000284651">
    <property type="component" value="Unassembled WGS sequence"/>
</dbReference>
<reference evidence="3 4" key="1">
    <citation type="submission" date="2018-08" db="EMBL/GenBank/DDBJ databases">
        <title>A genome reference for cultivated species of the human gut microbiota.</title>
        <authorList>
            <person name="Zou Y."/>
            <person name="Xue W."/>
            <person name="Luo G."/>
        </authorList>
    </citation>
    <scope>NUCLEOTIDE SEQUENCE [LARGE SCALE GENOMIC DNA]</scope>
    <source>
        <strain evidence="2 4">AF10-31</strain>
        <strain evidence="1 3">AF15-20</strain>
    </source>
</reference>
<name>A0A395W582_9FIRM</name>
<dbReference type="Proteomes" id="UP000265489">
    <property type="component" value="Unassembled WGS sequence"/>
</dbReference>
<organism evidence="1 3">
    <name type="scientific">Holdemanella biformis</name>
    <dbReference type="NCBI Taxonomy" id="1735"/>
    <lineage>
        <taxon>Bacteria</taxon>
        <taxon>Bacillati</taxon>
        <taxon>Bacillota</taxon>
        <taxon>Erysipelotrichia</taxon>
        <taxon>Erysipelotrichales</taxon>
        <taxon>Erysipelotrichaceae</taxon>
        <taxon>Holdemanella</taxon>
    </lineage>
</organism>
<dbReference type="RefSeq" id="WP_118357732.1">
    <property type="nucleotide sequence ID" value="NZ_CAUWDM010000076.1"/>
</dbReference>
<proteinExistence type="predicted"/>
<dbReference type="AlphaFoldDB" id="A0A395W582"/>
<protein>
    <recommendedName>
        <fullName evidence="5">Alpha/beta hydrolase</fullName>
    </recommendedName>
</protein>
<evidence type="ECO:0000313" key="3">
    <source>
        <dbReference type="Proteomes" id="UP000265489"/>
    </source>
</evidence>
<evidence type="ECO:0008006" key="5">
    <source>
        <dbReference type="Google" id="ProtNLM"/>
    </source>
</evidence>
<accession>A0A395W582</accession>
<dbReference type="EMBL" id="QSAT01000041">
    <property type="protein sequence ID" value="RGW72617.1"/>
    <property type="molecule type" value="Genomic_DNA"/>
</dbReference>
<evidence type="ECO:0000313" key="2">
    <source>
        <dbReference type="EMBL" id="RGW72617.1"/>
    </source>
</evidence>
<sequence length="147" mass="17404">MNYEIKEIHFENLDFDLNKSKDEAYKQAKDQIHKFDLKAYDSILFISKSIGTYCAAKLAHEYKLTANIYFTPLDFTLEYLQQKDLVYSGTQDQWANFDKIEHYCIHHLIEFHSIVDGNHSLETGNIQTDIENLKQIMYRVETFIHSL</sequence>
<evidence type="ECO:0000313" key="1">
    <source>
        <dbReference type="EMBL" id="RGU89043.1"/>
    </source>
</evidence>